<comment type="caution">
    <text evidence="8">The sequence shown here is derived from an EMBL/GenBank/DDBJ whole genome shotgun (WGS) entry which is preliminary data.</text>
</comment>
<dbReference type="InterPro" id="IPR007630">
    <property type="entry name" value="RNA_pol_sigma70_r4"/>
</dbReference>
<evidence type="ECO:0000256" key="2">
    <source>
        <dbReference type="ARBA" id="ARBA00023082"/>
    </source>
</evidence>
<feature type="domain" description="RNA polymerase sigma-70 region 2" evidence="6">
    <location>
        <begin position="13"/>
        <end position="65"/>
    </location>
</feature>
<accession>A0A9W6HT15</accession>
<dbReference type="InterPro" id="IPR013324">
    <property type="entry name" value="RNA_pol_sigma_r3/r4-like"/>
</dbReference>
<reference evidence="8" key="1">
    <citation type="journal article" date="2014" name="Int. J. Syst. Evol. Microbiol.">
        <title>Complete genome sequence of Corynebacterium casei LMG S-19264T (=DSM 44701T), isolated from a smear-ripened cheese.</title>
        <authorList>
            <consortium name="US DOE Joint Genome Institute (JGI-PGF)"/>
            <person name="Walter F."/>
            <person name="Albersmeier A."/>
            <person name="Kalinowski J."/>
            <person name="Ruckert C."/>
        </authorList>
    </citation>
    <scope>NUCLEOTIDE SEQUENCE</scope>
    <source>
        <strain evidence="8">VKM Ac-1958</strain>
    </source>
</reference>
<keyword evidence="2" id="KW-0731">Sigma factor</keyword>
<dbReference type="GO" id="GO:0016987">
    <property type="term" value="F:sigma factor activity"/>
    <property type="evidence" value="ECO:0007669"/>
    <property type="project" value="UniProtKB-KW"/>
</dbReference>
<dbReference type="EMBL" id="BSET01000001">
    <property type="protein sequence ID" value="GLK01609.1"/>
    <property type="molecule type" value="Genomic_DNA"/>
</dbReference>
<dbReference type="InterPro" id="IPR013325">
    <property type="entry name" value="RNA_pol_sigma_r2"/>
</dbReference>
<evidence type="ECO:0000259" key="6">
    <source>
        <dbReference type="Pfam" id="PF04542"/>
    </source>
</evidence>
<proteinExistence type="predicted"/>
<dbReference type="Pfam" id="PF04542">
    <property type="entry name" value="Sigma70_r2"/>
    <property type="match status" value="1"/>
</dbReference>
<dbReference type="AlphaFoldDB" id="A0A9W6HT15"/>
<reference evidence="8" key="2">
    <citation type="submission" date="2023-01" db="EMBL/GenBank/DDBJ databases">
        <authorList>
            <person name="Sun Q."/>
            <person name="Evtushenko L."/>
        </authorList>
    </citation>
    <scope>NUCLEOTIDE SEQUENCE</scope>
    <source>
        <strain evidence="8">VKM Ac-1958</strain>
    </source>
</reference>
<dbReference type="SUPFAM" id="SSF88659">
    <property type="entry name" value="Sigma3 and sigma4 domains of RNA polymerase sigma factors"/>
    <property type="match status" value="2"/>
</dbReference>
<keyword evidence="9" id="KW-1185">Reference proteome</keyword>
<gene>
    <name evidence="8" type="primary">fliA</name>
    <name evidence="8" type="ORF">GCM10017596_13240</name>
</gene>
<protein>
    <submittedName>
        <fullName evidence="8">DNA-directed RNA polymerase sigma-70 factor</fullName>
    </submittedName>
</protein>
<dbReference type="Proteomes" id="UP001142325">
    <property type="component" value="Unassembled WGS sequence"/>
</dbReference>
<feature type="domain" description="RNA polymerase sigma-70 region 4" evidence="7">
    <location>
        <begin position="164"/>
        <end position="212"/>
    </location>
</feature>
<keyword evidence="1" id="KW-0805">Transcription regulation</keyword>
<keyword evidence="8" id="KW-0240">DNA-directed RNA polymerase</keyword>
<evidence type="ECO:0000256" key="1">
    <source>
        <dbReference type="ARBA" id="ARBA00023015"/>
    </source>
</evidence>
<name>A0A9W6HT15_9MICO</name>
<dbReference type="InterPro" id="IPR014284">
    <property type="entry name" value="RNA_pol_sigma-70_dom"/>
</dbReference>
<sequence>MPLAVYLAVEKARTTDLLSLDDLLSAARLGLAKAAMTFDPSRGVPFGSFARGPINWSMLDELRAADPAGEYSRTKIRQVNDAAETFAQLTGRAPTIAELAAEARMTVDEVSRIRRLDDMVSSAISLDEYVEAGEGHHSASLTDSVILPEHAAERSENRTMLLSAIASLPETSQRIIRGIYLEDRMVKDLAEEMGVSHAYVSKLRRTALALMRETMTSAGSAPQELLATY</sequence>
<dbReference type="Pfam" id="PF04539">
    <property type="entry name" value="Sigma70_r3"/>
    <property type="match status" value="1"/>
</dbReference>
<evidence type="ECO:0000313" key="9">
    <source>
        <dbReference type="Proteomes" id="UP001142325"/>
    </source>
</evidence>
<feature type="domain" description="RNA polymerase sigma-70 region 3" evidence="5">
    <location>
        <begin position="75"/>
        <end position="150"/>
    </location>
</feature>
<evidence type="ECO:0000313" key="8">
    <source>
        <dbReference type="EMBL" id="GLK01609.1"/>
    </source>
</evidence>
<dbReference type="Gene3D" id="1.10.1740.10">
    <property type="match status" value="1"/>
</dbReference>
<organism evidence="8 9">
    <name type="scientific">Microbacterium keratanolyticum</name>
    <dbReference type="NCBI Taxonomy" id="67574"/>
    <lineage>
        <taxon>Bacteria</taxon>
        <taxon>Bacillati</taxon>
        <taxon>Actinomycetota</taxon>
        <taxon>Actinomycetes</taxon>
        <taxon>Micrococcales</taxon>
        <taxon>Microbacteriaceae</taxon>
        <taxon>Microbacterium</taxon>
    </lineage>
</organism>
<dbReference type="Gene3D" id="1.20.140.160">
    <property type="match status" value="1"/>
</dbReference>
<dbReference type="Pfam" id="PF04545">
    <property type="entry name" value="Sigma70_r4"/>
    <property type="match status" value="1"/>
</dbReference>
<dbReference type="NCBIfam" id="TIGR02937">
    <property type="entry name" value="sigma70-ECF"/>
    <property type="match status" value="1"/>
</dbReference>
<dbReference type="InterPro" id="IPR007627">
    <property type="entry name" value="RNA_pol_sigma70_r2"/>
</dbReference>
<dbReference type="GO" id="GO:0003677">
    <property type="term" value="F:DNA binding"/>
    <property type="evidence" value="ECO:0007669"/>
    <property type="project" value="UniProtKB-KW"/>
</dbReference>
<dbReference type="InterPro" id="IPR007624">
    <property type="entry name" value="RNA_pol_sigma70_r3"/>
</dbReference>
<dbReference type="GO" id="GO:0000428">
    <property type="term" value="C:DNA-directed RNA polymerase complex"/>
    <property type="evidence" value="ECO:0007669"/>
    <property type="project" value="UniProtKB-KW"/>
</dbReference>
<keyword evidence="4" id="KW-0804">Transcription</keyword>
<evidence type="ECO:0000256" key="3">
    <source>
        <dbReference type="ARBA" id="ARBA00023125"/>
    </source>
</evidence>
<evidence type="ECO:0000256" key="4">
    <source>
        <dbReference type="ARBA" id="ARBA00023163"/>
    </source>
</evidence>
<evidence type="ECO:0000259" key="7">
    <source>
        <dbReference type="Pfam" id="PF04545"/>
    </source>
</evidence>
<dbReference type="GO" id="GO:0006352">
    <property type="term" value="P:DNA-templated transcription initiation"/>
    <property type="evidence" value="ECO:0007669"/>
    <property type="project" value="InterPro"/>
</dbReference>
<dbReference type="SUPFAM" id="SSF88946">
    <property type="entry name" value="Sigma2 domain of RNA polymerase sigma factors"/>
    <property type="match status" value="1"/>
</dbReference>
<evidence type="ECO:0000259" key="5">
    <source>
        <dbReference type="Pfam" id="PF04539"/>
    </source>
</evidence>
<keyword evidence="3" id="KW-0238">DNA-binding</keyword>
<dbReference type="PANTHER" id="PTHR30385">
    <property type="entry name" value="SIGMA FACTOR F FLAGELLAR"/>
    <property type="match status" value="1"/>
</dbReference>